<keyword evidence="2" id="KW-1133">Transmembrane helix</keyword>
<dbReference type="PATRIC" id="fig|2702.101.peg.127"/>
<feature type="transmembrane region" description="Helical" evidence="2">
    <location>
        <begin position="142"/>
        <end position="161"/>
    </location>
</feature>
<keyword evidence="2" id="KW-0472">Membrane</keyword>
<dbReference type="AlphaFoldDB" id="A0A135ZBQ0"/>
<feature type="transmembrane region" description="Helical" evidence="2">
    <location>
        <begin position="173"/>
        <end position="194"/>
    </location>
</feature>
<evidence type="ECO:0000313" key="4">
    <source>
        <dbReference type="Proteomes" id="UP000070505"/>
    </source>
</evidence>
<protein>
    <submittedName>
        <fullName evidence="3">Uncharacterized protein</fullName>
    </submittedName>
</protein>
<feature type="transmembrane region" description="Helical" evidence="2">
    <location>
        <begin position="57"/>
        <end position="82"/>
    </location>
</feature>
<comment type="caution">
    <text evidence="3">The sequence shown here is derived from an EMBL/GenBank/DDBJ whole genome shotgun (WGS) entry which is preliminary data.</text>
</comment>
<dbReference type="Pfam" id="PF09819">
    <property type="entry name" value="ABC_cobalt"/>
    <property type="match status" value="1"/>
</dbReference>
<organism evidence="3 4">
    <name type="scientific">Gardnerella vaginalis</name>
    <dbReference type="NCBI Taxonomy" id="2702"/>
    <lineage>
        <taxon>Bacteria</taxon>
        <taxon>Bacillati</taxon>
        <taxon>Actinomycetota</taxon>
        <taxon>Actinomycetes</taxon>
        <taxon>Bifidobacteriales</taxon>
        <taxon>Bifidobacteriaceae</taxon>
        <taxon>Gardnerella</taxon>
    </lineage>
</organism>
<evidence type="ECO:0000313" key="3">
    <source>
        <dbReference type="EMBL" id="KXI19025.1"/>
    </source>
</evidence>
<feature type="compositionally biased region" description="Polar residues" evidence="1">
    <location>
        <begin position="1"/>
        <end position="16"/>
    </location>
</feature>
<reference evidence="3 4" key="1">
    <citation type="submission" date="2016-02" db="EMBL/GenBank/DDBJ databases">
        <authorList>
            <person name="Wen L."/>
            <person name="He K."/>
            <person name="Yang H."/>
        </authorList>
    </citation>
    <scope>NUCLEOTIDE SEQUENCE [LARGE SCALE GENOMIC DNA]</scope>
    <source>
        <strain evidence="3 4">CMW7778B</strain>
    </source>
</reference>
<dbReference type="Proteomes" id="UP000070505">
    <property type="component" value="Unassembled WGS sequence"/>
</dbReference>
<sequence length="245" mass="27308">MTHTFNNETSNSNITNDENKLRKDVSKSTVDASKSMDNANKFELPSMIKVNKLRWRVADIALASALAAVFGVVYWGFTMLFFSQISPILRSIVPGFASILHGVWYMSGPLALILIRKPGAAIYVNVIGTMFENILGQQYSSFIVLLSAALQAIFSEIPFLLTKYRKYNITLSISSGVLTSIEYGIYLIFVFYQGRGSNYYTVHMICEIISGFVIAGVLPWVLYLAIRKTGALDNFASSRYSVTEI</sequence>
<gene>
    <name evidence="3" type="ORF">HMPREF3230_00128</name>
</gene>
<feature type="transmembrane region" description="Helical" evidence="2">
    <location>
        <begin position="88"/>
        <end position="107"/>
    </location>
</feature>
<evidence type="ECO:0000256" key="1">
    <source>
        <dbReference type="SAM" id="MobiDB-lite"/>
    </source>
</evidence>
<dbReference type="EMBL" id="LSRC01000005">
    <property type="protein sequence ID" value="KXI19025.1"/>
    <property type="molecule type" value="Genomic_DNA"/>
</dbReference>
<proteinExistence type="predicted"/>
<evidence type="ECO:0000256" key="2">
    <source>
        <dbReference type="SAM" id="Phobius"/>
    </source>
</evidence>
<feature type="region of interest" description="Disordered" evidence="1">
    <location>
        <begin position="1"/>
        <end position="24"/>
    </location>
</feature>
<name>A0A135ZBQ0_GARVA</name>
<keyword evidence="2" id="KW-0812">Transmembrane</keyword>
<accession>A0A135ZBQ0</accession>
<feature type="transmembrane region" description="Helical" evidence="2">
    <location>
        <begin position="200"/>
        <end position="226"/>
    </location>
</feature>
<dbReference type="InterPro" id="IPR017195">
    <property type="entry name" value="ABC_thiamin-permease_prd"/>
</dbReference>